<organism evidence="1 2">
    <name type="scientific">Pseudomonas syringae pv. actinidiae</name>
    <dbReference type="NCBI Taxonomy" id="103796"/>
    <lineage>
        <taxon>Bacteria</taxon>
        <taxon>Pseudomonadati</taxon>
        <taxon>Pseudomonadota</taxon>
        <taxon>Gammaproteobacteria</taxon>
        <taxon>Pseudomonadales</taxon>
        <taxon>Pseudomonadaceae</taxon>
        <taxon>Pseudomonas</taxon>
        <taxon>Pseudomonas syringae</taxon>
    </lineage>
</organism>
<reference evidence="1 2" key="1">
    <citation type="submission" date="2018-04" db="EMBL/GenBank/DDBJ databases">
        <title>Draft genome sequence of Pseudomonas syringae pv. actinidiae biovar 1 strains isolated from kiwifruit in Kagawa prefecture.</title>
        <authorList>
            <person name="Tabuchi M."/>
            <person name="Saito M."/>
            <person name="Fujiwara S."/>
            <person name="Sasa N."/>
            <person name="Akimitsu K."/>
            <person name="Gomi K."/>
            <person name="Konishi-Sugita S."/>
            <person name="Hamano K."/>
            <person name="Kataoka I."/>
        </authorList>
    </citation>
    <scope>NUCLEOTIDE SEQUENCE [LARGE SCALE GENOMIC DNA]</scope>
    <source>
        <strain evidence="1 2">MAFF212206</strain>
    </source>
</reference>
<sequence length="39" mass="4239">MTLCNAPQQARQVTVLGRLVAVRDQVAFVVLSGDVTLRL</sequence>
<comment type="caution">
    <text evidence="1">The sequence shown here is derived from an EMBL/GenBank/DDBJ whole genome shotgun (WGS) entry which is preliminary data.</text>
</comment>
<accession>A0A2V0QTW5</accession>
<evidence type="ECO:0000313" key="2">
    <source>
        <dbReference type="Proteomes" id="UP000247480"/>
    </source>
</evidence>
<evidence type="ECO:0000313" key="1">
    <source>
        <dbReference type="EMBL" id="GBH14078.1"/>
    </source>
</evidence>
<name>A0A2V0QTW5_PSESF</name>
<gene>
    <name evidence="1" type="ORF">KPSA1_07577</name>
</gene>
<protein>
    <submittedName>
        <fullName evidence="1">Uncharacterized protein</fullName>
    </submittedName>
</protein>
<dbReference type="EMBL" id="BGJZ01000414">
    <property type="protein sequence ID" value="GBH14078.1"/>
    <property type="molecule type" value="Genomic_DNA"/>
</dbReference>
<dbReference type="AlphaFoldDB" id="A0A2V0QTW5"/>
<proteinExistence type="predicted"/>
<dbReference type="Proteomes" id="UP000247480">
    <property type="component" value="Unassembled WGS sequence"/>
</dbReference>